<reference evidence="1 2" key="1">
    <citation type="submission" date="2024-11" db="EMBL/GenBank/DDBJ databases">
        <title>A near-complete genome assembly of Cinchona calisaya.</title>
        <authorList>
            <person name="Lian D.C."/>
            <person name="Zhao X.W."/>
            <person name="Wei L."/>
        </authorList>
    </citation>
    <scope>NUCLEOTIDE SEQUENCE [LARGE SCALE GENOMIC DNA]</scope>
    <source>
        <tissue evidence="1">Nenye</tissue>
    </source>
</reference>
<name>A0ABD2ZZQ7_9GENT</name>
<dbReference type="AlphaFoldDB" id="A0ABD2ZZQ7"/>
<proteinExistence type="predicted"/>
<keyword evidence="2" id="KW-1185">Reference proteome</keyword>
<gene>
    <name evidence="1" type="ORF">ACH5RR_013318</name>
</gene>
<accession>A0ABD2ZZQ7</accession>
<protein>
    <submittedName>
        <fullName evidence="1">Uncharacterized protein</fullName>
    </submittedName>
</protein>
<dbReference type="EMBL" id="JBJUIK010000006">
    <property type="protein sequence ID" value="KAL3524946.1"/>
    <property type="molecule type" value="Genomic_DNA"/>
</dbReference>
<evidence type="ECO:0000313" key="1">
    <source>
        <dbReference type="EMBL" id="KAL3524946.1"/>
    </source>
</evidence>
<organism evidence="1 2">
    <name type="scientific">Cinchona calisaya</name>
    <dbReference type="NCBI Taxonomy" id="153742"/>
    <lineage>
        <taxon>Eukaryota</taxon>
        <taxon>Viridiplantae</taxon>
        <taxon>Streptophyta</taxon>
        <taxon>Embryophyta</taxon>
        <taxon>Tracheophyta</taxon>
        <taxon>Spermatophyta</taxon>
        <taxon>Magnoliopsida</taxon>
        <taxon>eudicotyledons</taxon>
        <taxon>Gunneridae</taxon>
        <taxon>Pentapetalae</taxon>
        <taxon>asterids</taxon>
        <taxon>lamiids</taxon>
        <taxon>Gentianales</taxon>
        <taxon>Rubiaceae</taxon>
        <taxon>Cinchonoideae</taxon>
        <taxon>Cinchoneae</taxon>
        <taxon>Cinchona</taxon>
    </lineage>
</organism>
<evidence type="ECO:0000313" key="2">
    <source>
        <dbReference type="Proteomes" id="UP001630127"/>
    </source>
</evidence>
<sequence>MREIRCDIGDRRFGEDNFPTNFGRESRNLEGVVKGTIFARGFSGEVVSQKWERWMVLIEQGDRSDGQTFGVRTMKHPKEEPVHPIFFRTMVRVRKNSREFDE</sequence>
<dbReference type="Proteomes" id="UP001630127">
    <property type="component" value="Unassembled WGS sequence"/>
</dbReference>
<comment type="caution">
    <text evidence="1">The sequence shown here is derived from an EMBL/GenBank/DDBJ whole genome shotgun (WGS) entry which is preliminary data.</text>
</comment>